<comment type="caution">
    <text evidence="7">The sequence shown here is derived from an EMBL/GenBank/DDBJ whole genome shotgun (WGS) entry which is preliminary data.</text>
</comment>
<dbReference type="RefSeq" id="WP_395510886.1">
    <property type="nucleotide sequence ID" value="NZ_JBBDHD010000045.1"/>
</dbReference>
<evidence type="ECO:0000256" key="3">
    <source>
        <dbReference type="ARBA" id="ARBA00011738"/>
    </source>
</evidence>
<dbReference type="Pfam" id="PF01546">
    <property type="entry name" value="Peptidase_M20"/>
    <property type="match status" value="1"/>
</dbReference>
<evidence type="ECO:0000313" key="8">
    <source>
        <dbReference type="Proteomes" id="UP001610631"/>
    </source>
</evidence>
<evidence type="ECO:0000256" key="5">
    <source>
        <dbReference type="ARBA" id="ARBA00022801"/>
    </source>
</evidence>
<dbReference type="Gene3D" id="3.30.70.360">
    <property type="match status" value="1"/>
</dbReference>
<reference evidence="7 8" key="1">
    <citation type="submission" date="2024-03" db="EMBL/GenBank/DDBJ databases">
        <title>Whole genome sequencing of Streptomyces racemochromogenes, to identify antimicrobial biosynthetic gene clusters.</title>
        <authorList>
            <person name="Suryawanshi P."/>
            <person name="Krishnaraj P.U."/>
            <person name="Arun Y.P."/>
            <person name="Suryawanshi M.P."/>
            <person name="Rakshit O."/>
        </authorList>
    </citation>
    <scope>NUCLEOTIDE SEQUENCE [LARGE SCALE GENOMIC DNA]</scope>
    <source>
        <strain evidence="7 8">AUDT626</strain>
    </source>
</reference>
<dbReference type="SUPFAM" id="SSF55031">
    <property type="entry name" value="Bacterial exopeptidase dimerisation domain"/>
    <property type="match status" value="1"/>
</dbReference>
<dbReference type="PIRSF" id="PIRSF001235">
    <property type="entry name" value="Amidase_carbamoylase"/>
    <property type="match status" value="1"/>
</dbReference>
<comment type="cofactor">
    <cofactor evidence="1">
        <name>Mn(2+)</name>
        <dbReference type="ChEBI" id="CHEBI:29035"/>
    </cofactor>
</comment>
<dbReference type="InterPro" id="IPR001261">
    <property type="entry name" value="ArgE/DapE_CS"/>
</dbReference>
<dbReference type="PROSITE" id="PS00758">
    <property type="entry name" value="ARGE_DAPE_CPG2_1"/>
    <property type="match status" value="1"/>
</dbReference>
<comment type="similarity">
    <text evidence="2">Belongs to the peptidase M20 family.</text>
</comment>
<dbReference type="PANTHER" id="PTHR32494">
    <property type="entry name" value="ALLANTOATE DEIMINASE-RELATED"/>
    <property type="match status" value="1"/>
</dbReference>
<evidence type="ECO:0000256" key="2">
    <source>
        <dbReference type="ARBA" id="ARBA00006153"/>
    </source>
</evidence>
<dbReference type="Gene3D" id="3.40.630.10">
    <property type="entry name" value="Zn peptidases"/>
    <property type="match status" value="2"/>
</dbReference>
<keyword evidence="4" id="KW-0479">Metal-binding</keyword>
<dbReference type="Proteomes" id="UP001610631">
    <property type="component" value="Unassembled WGS sequence"/>
</dbReference>
<accession>A0ABW7PFD1</accession>
<evidence type="ECO:0000256" key="6">
    <source>
        <dbReference type="ARBA" id="ARBA00023211"/>
    </source>
</evidence>
<evidence type="ECO:0000256" key="1">
    <source>
        <dbReference type="ARBA" id="ARBA00001936"/>
    </source>
</evidence>
<sequence>MSPTIRAERLLADLTHLAQIGAGSDGGIHRVAGSAADFAARDWLDKTLRCAGLHSYRDQVGNVFGRTQRGNGPWLLIGSHSDTVPGGGHLDGAYGVIAAIEVLRTLHEAGHPAADHIEVVAFWDEEGVGAGSMGGLVGSSALCRHPHAEELSGYLELHIEQGPRMDDQGLELAAVTGIVGVRRYRISVQGVENHAGTTPFSARSDAGRVVTRTAAAVQDICQEVNGSVVGNVGAVGFGPGTPNVVPGTAWLEVEVRAASDAILDLVEQQLRLVLDRIAAEEGCSGTFTATSAKPAAHFDTAFVDTVDGVCHTLSDRTERLVSYAGHDASVLSTRVPTAMIFVPSTGGFSHSSRESTPDHLLVLGAQALLDSVLAVTAPLTRRTLQGASA</sequence>
<organism evidence="7 8">
    <name type="scientific">Streptomyces racemochromogenes</name>
    <dbReference type="NCBI Taxonomy" id="67353"/>
    <lineage>
        <taxon>Bacteria</taxon>
        <taxon>Bacillati</taxon>
        <taxon>Actinomycetota</taxon>
        <taxon>Actinomycetes</taxon>
        <taxon>Kitasatosporales</taxon>
        <taxon>Streptomycetaceae</taxon>
        <taxon>Streptomyces</taxon>
    </lineage>
</organism>
<dbReference type="InterPro" id="IPR010158">
    <property type="entry name" value="Amidase_Cbmase"/>
</dbReference>
<dbReference type="EMBL" id="JBBDHD010000045">
    <property type="protein sequence ID" value="MFH7597093.1"/>
    <property type="molecule type" value="Genomic_DNA"/>
</dbReference>
<evidence type="ECO:0000256" key="4">
    <source>
        <dbReference type="ARBA" id="ARBA00022723"/>
    </source>
</evidence>
<dbReference type="PANTHER" id="PTHR32494:SF19">
    <property type="entry name" value="ALLANTOATE DEIMINASE-RELATED"/>
    <property type="match status" value="1"/>
</dbReference>
<name>A0ABW7PFD1_9ACTN</name>
<proteinExistence type="inferred from homology"/>
<dbReference type="SUPFAM" id="SSF53187">
    <property type="entry name" value="Zn-dependent exopeptidases"/>
    <property type="match status" value="1"/>
</dbReference>
<dbReference type="InterPro" id="IPR036264">
    <property type="entry name" value="Bact_exopeptidase_dim_dom"/>
</dbReference>
<dbReference type="InterPro" id="IPR002933">
    <property type="entry name" value="Peptidase_M20"/>
</dbReference>
<protein>
    <submittedName>
        <fullName evidence="7">M20/M25/M40 family metallo-hydrolase</fullName>
    </submittedName>
</protein>
<keyword evidence="5" id="KW-0378">Hydrolase</keyword>
<keyword evidence="8" id="KW-1185">Reference proteome</keyword>
<keyword evidence="6" id="KW-0464">Manganese</keyword>
<gene>
    <name evidence="7" type="ORF">WDV06_18620</name>
</gene>
<comment type="subunit">
    <text evidence="3">Homodimer.</text>
</comment>
<evidence type="ECO:0000313" key="7">
    <source>
        <dbReference type="EMBL" id="MFH7597093.1"/>
    </source>
</evidence>